<feature type="signal peptide" evidence="1">
    <location>
        <begin position="1"/>
        <end position="27"/>
    </location>
</feature>
<dbReference type="Gene3D" id="2.60.120.260">
    <property type="entry name" value="Galactose-binding domain-like"/>
    <property type="match status" value="1"/>
</dbReference>
<proteinExistence type="predicted"/>
<gene>
    <name evidence="2" type="ORF">Afil01_54090</name>
</gene>
<accession>A0A9W6W5P1</accession>
<evidence type="ECO:0008006" key="4">
    <source>
        <dbReference type="Google" id="ProtNLM"/>
    </source>
</evidence>
<name>A0A9W6W5P1_9ACTN</name>
<evidence type="ECO:0000313" key="3">
    <source>
        <dbReference type="Proteomes" id="UP001165079"/>
    </source>
</evidence>
<feature type="chain" id="PRO_5040871347" description="CBM-cenC domain-containing protein" evidence="1">
    <location>
        <begin position="28"/>
        <end position="188"/>
    </location>
</feature>
<dbReference type="SUPFAM" id="SSF49785">
    <property type="entry name" value="Galactose-binding domain-like"/>
    <property type="match status" value="1"/>
</dbReference>
<protein>
    <recommendedName>
        <fullName evidence="4">CBM-cenC domain-containing protein</fullName>
    </recommendedName>
</protein>
<evidence type="ECO:0000256" key="1">
    <source>
        <dbReference type="SAM" id="SignalP"/>
    </source>
</evidence>
<evidence type="ECO:0000313" key="2">
    <source>
        <dbReference type="EMBL" id="GLZ80602.1"/>
    </source>
</evidence>
<comment type="caution">
    <text evidence="2">The sequence shown here is derived from an EMBL/GenBank/DDBJ whole genome shotgun (WGS) entry which is preliminary data.</text>
</comment>
<sequence>MKTMKRILLVLAASTAAVLALGASAQAGTVTEGFENGLGNWVPADDGIDPDAAITTSTDKAYEGAYSLAIHLGGMQDDGTAWVSAPVSAAPGSTVRVDLSFQLWSDEDSWANGWPVVAHAGVTAPAAEEDFTIIGRTEKWVGWKEFAYTADVTVGADGTAWVSFGTSVTWETPKTLHFDAVTVTTTGL</sequence>
<dbReference type="RefSeq" id="WP_285665837.1">
    <property type="nucleotide sequence ID" value="NZ_BSTX01000004.1"/>
</dbReference>
<reference evidence="2" key="1">
    <citation type="submission" date="2023-03" db="EMBL/GenBank/DDBJ databases">
        <title>Actinorhabdospora filicis NBRC 111898.</title>
        <authorList>
            <person name="Ichikawa N."/>
            <person name="Sato H."/>
            <person name="Tonouchi N."/>
        </authorList>
    </citation>
    <scope>NUCLEOTIDE SEQUENCE</scope>
    <source>
        <strain evidence="2">NBRC 111898</strain>
    </source>
</reference>
<keyword evidence="3" id="KW-1185">Reference proteome</keyword>
<keyword evidence="1" id="KW-0732">Signal</keyword>
<dbReference type="AlphaFoldDB" id="A0A9W6W5P1"/>
<dbReference type="EMBL" id="BSTX01000004">
    <property type="protein sequence ID" value="GLZ80602.1"/>
    <property type="molecule type" value="Genomic_DNA"/>
</dbReference>
<dbReference type="Proteomes" id="UP001165079">
    <property type="component" value="Unassembled WGS sequence"/>
</dbReference>
<dbReference type="InterPro" id="IPR008979">
    <property type="entry name" value="Galactose-bd-like_sf"/>
</dbReference>
<organism evidence="2 3">
    <name type="scientific">Actinorhabdospora filicis</name>
    <dbReference type="NCBI Taxonomy" id="1785913"/>
    <lineage>
        <taxon>Bacteria</taxon>
        <taxon>Bacillati</taxon>
        <taxon>Actinomycetota</taxon>
        <taxon>Actinomycetes</taxon>
        <taxon>Micromonosporales</taxon>
        <taxon>Micromonosporaceae</taxon>
        <taxon>Actinorhabdospora</taxon>
    </lineage>
</organism>